<comment type="caution">
    <text evidence="1">The sequence shown here is derived from an EMBL/GenBank/DDBJ whole genome shotgun (WGS) entry which is preliminary data.</text>
</comment>
<evidence type="ECO:0000313" key="2">
    <source>
        <dbReference type="Proteomes" id="UP000299102"/>
    </source>
</evidence>
<organism evidence="1 2">
    <name type="scientific">Eumeta variegata</name>
    <name type="common">Bagworm moth</name>
    <name type="synonym">Eumeta japonica</name>
    <dbReference type="NCBI Taxonomy" id="151549"/>
    <lineage>
        <taxon>Eukaryota</taxon>
        <taxon>Metazoa</taxon>
        <taxon>Ecdysozoa</taxon>
        <taxon>Arthropoda</taxon>
        <taxon>Hexapoda</taxon>
        <taxon>Insecta</taxon>
        <taxon>Pterygota</taxon>
        <taxon>Neoptera</taxon>
        <taxon>Endopterygota</taxon>
        <taxon>Lepidoptera</taxon>
        <taxon>Glossata</taxon>
        <taxon>Ditrysia</taxon>
        <taxon>Tineoidea</taxon>
        <taxon>Psychidae</taxon>
        <taxon>Oiketicinae</taxon>
        <taxon>Eumeta</taxon>
    </lineage>
</organism>
<protein>
    <submittedName>
        <fullName evidence="1">Uncharacterized protein</fullName>
    </submittedName>
</protein>
<evidence type="ECO:0000313" key="1">
    <source>
        <dbReference type="EMBL" id="GBP84464.1"/>
    </source>
</evidence>
<sequence>MFLALSNGPNYTCRLIGVRKSRCDNYTAVGGRQEKRYVAYAADFSSARARPRLILKHDKIVLCHIAAVAEKLCYNDKTLGAFCDSSPKPYRRTETVPSRVGFNAEICSL</sequence>
<dbReference type="AlphaFoldDB" id="A0A4C1ZBG2"/>
<proteinExistence type="predicted"/>
<dbReference type="Proteomes" id="UP000299102">
    <property type="component" value="Unassembled WGS sequence"/>
</dbReference>
<name>A0A4C1ZBG2_EUMVA</name>
<keyword evidence="2" id="KW-1185">Reference proteome</keyword>
<dbReference type="EMBL" id="BGZK01001680">
    <property type="protein sequence ID" value="GBP84464.1"/>
    <property type="molecule type" value="Genomic_DNA"/>
</dbReference>
<reference evidence="1 2" key="1">
    <citation type="journal article" date="2019" name="Commun. Biol.">
        <title>The bagworm genome reveals a unique fibroin gene that provides high tensile strength.</title>
        <authorList>
            <person name="Kono N."/>
            <person name="Nakamura H."/>
            <person name="Ohtoshi R."/>
            <person name="Tomita M."/>
            <person name="Numata K."/>
            <person name="Arakawa K."/>
        </authorList>
    </citation>
    <scope>NUCLEOTIDE SEQUENCE [LARGE SCALE GENOMIC DNA]</scope>
</reference>
<gene>
    <name evidence="1" type="ORF">EVAR_67470_1</name>
</gene>
<accession>A0A4C1ZBG2</accession>